<feature type="region of interest" description="Disordered" evidence="1">
    <location>
        <begin position="169"/>
        <end position="198"/>
    </location>
</feature>
<evidence type="ECO:0000256" key="1">
    <source>
        <dbReference type="SAM" id="MobiDB-lite"/>
    </source>
</evidence>
<keyword evidence="3" id="KW-1185">Reference proteome</keyword>
<proteinExistence type="predicted"/>
<dbReference type="Proteomes" id="UP001303473">
    <property type="component" value="Unassembled WGS sequence"/>
</dbReference>
<feature type="region of interest" description="Disordered" evidence="1">
    <location>
        <begin position="102"/>
        <end position="126"/>
    </location>
</feature>
<protein>
    <submittedName>
        <fullName evidence="2">Uncharacterized protein</fullName>
    </submittedName>
</protein>
<gene>
    <name evidence="2" type="ORF">QBC46DRAFT_388832</name>
</gene>
<dbReference type="EMBL" id="MU853817">
    <property type="protein sequence ID" value="KAK3939101.1"/>
    <property type="molecule type" value="Genomic_DNA"/>
</dbReference>
<name>A0AAN6N5U6_9PEZI</name>
<evidence type="ECO:0000313" key="3">
    <source>
        <dbReference type="Proteomes" id="UP001303473"/>
    </source>
</evidence>
<accession>A0AAN6N5U6</accession>
<comment type="caution">
    <text evidence="2">The sequence shown here is derived from an EMBL/GenBank/DDBJ whole genome shotgun (WGS) entry which is preliminary data.</text>
</comment>
<evidence type="ECO:0000313" key="2">
    <source>
        <dbReference type="EMBL" id="KAK3939101.1"/>
    </source>
</evidence>
<sequence>MIGYELQVKSVTIRGAQQTAKPRRLLRRLRESWGFSSKGPLWGPDWPPRFAPQSVRAHASRQERNHIAIELADLPTGASHSPTSDVAGGVSFSHQHLGVSPPSQNPGADFLFQHEDPNLPASSHHQSQCTAPFRIAICPKAMEISRELRHIGGWSAHGLGRRRRLQTGWGAGLDGGRPVRRRDEQTGRGMSQRGSEAQDIHMRPTFPDLLDLFLCWLSLVGSLAHVI</sequence>
<organism evidence="2 3">
    <name type="scientific">Diplogelasinospora grovesii</name>
    <dbReference type="NCBI Taxonomy" id="303347"/>
    <lineage>
        <taxon>Eukaryota</taxon>
        <taxon>Fungi</taxon>
        <taxon>Dikarya</taxon>
        <taxon>Ascomycota</taxon>
        <taxon>Pezizomycotina</taxon>
        <taxon>Sordariomycetes</taxon>
        <taxon>Sordariomycetidae</taxon>
        <taxon>Sordariales</taxon>
        <taxon>Diplogelasinosporaceae</taxon>
        <taxon>Diplogelasinospora</taxon>
    </lineage>
</organism>
<reference evidence="3" key="1">
    <citation type="journal article" date="2023" name="Mol. Phylogenet. Evol.">
        <title>Genome-scale phylogeny and comparative genomics of the fungal order Sordariales.</title>
        <authorList>
            <person name="Hensen N."/>
            <person name="Bonometti L."/>
            <person name="Westerberg I."/>
            <person name="Brannstrom I.O."/>
            <person name="Guillou S."/>
            <person name="Cros-Aarteil S."/>
            <person name="Calhoun S."/>
            <person name="Haridas S."/>
            <person name="Kuo A."/>
            <person name="Mondo S."/>
            <person name="Pangilinan J."/>
            <person name="Riley R."/>
            <person name="LaButti K."/>
            <person name="Andreopoulos B."/>
            <person name="Lipzen A."/>
            <person name="Chen C."/>
            <person name="Yan M."/>
            <person name="Daum C."/>
            <person name="Ng V."/>
            <person name="Clum A."/>
            <person name="Steindorff A."/>
            <person name="Ohm R.A."/>
            <person name="Martin F."/>
            <person name="Silar P."/>
            <person name="Natvig D.O."/>
            <person name="Lalanne C."/>
            <person name="Gautier V."/>
            <person name="Ament-Velasquez S.L."/>
            <person name="Kruys A."/>
            <person name="Hutchinson M.I."/>
            <person name="Powell A.J."/>
            <person name="Barry K."/>
            <person name="Miller A.N."/>
            <person name="Grigoriev I.V."/>
            <person name="Debuchy R."/>
            <person name="Gladieux P."/>
            <person name="Hiltunen Thoren M."/>
            <person name="Johannesson H."/>
        </authorList>
    </citation>
    <scope>NUCLEOTIDE SEQUENCE [LARGE SCALE GENOMIC DNA]</scope>
    <source>
        <strain evidence="3">CBS 340.73</strain>
    </source>
</reference>
<dbReference type="AlphaFoldDB" id="A0AAN6N5U6"/>